<evidence type="ECO:0008006" key="2">
    <source>
        <dbReference type="Google" id="ProtNLM"/>
    </source>
</evidence>
<protein>
    <recommendedName>
        <fullName evidence="2">Ycf34</fullName>
    </recommendedName>
</protein>
<accession>A0A1Z1MP60</accession>
<sequence>MCICINCRHIEYCYTYHFIEKQHGYKQKVIQSTFIPIHNIVNVNIQKSQKVSLDWDLVECLSFIEAPGYWLS</sequence>
<dbReference type="RefSeq" id="YP_009398652.1">
    <property type="nucleotide sequence ID" value="NC_035293.1"/>
</dbReference>
<keyword evidence="1" id="KW-0934">Plastid</keyword>
<dbReference type="AlphaFoldDB" id="A0A1Z1MP60"/>
<proteinExistence type="predicted"/>
<name>A0A1Z1MP60_KUECA</name>
<dbReference type="Pfam" id="PF10718">
    <property type="entry name" value="Ycf34"/>
    <property type="match status" value="1"/>
</dbReference>
<keyword evidence="1" id="KW-0150">Chloroplast</keyword>
<evidence type="ECO:0000313" key="1">
    <source>
        <dbReference type="EMBL" id="ARW67838.1"/>
    </source>
</evidence>
<reference evidence="1" key="1">
    <citation type="journal article" date="2017" name="J. Phycol.">
        <title>Analysis of chloroplast genomes and a supermatrix inform reclassification of the Rhodomelaceae (Rhodophyta).</title>
        <authorList>
            <person name="Diaz-Tapia P."/>
            <person name="Maggs C.A."/>
            <person name="West J.A."/>
            <person name="Verbruggen H."/>
        </authorList>
    </citation>
    <scope>NUCLEOTIDE SEQUENCE</scope>
    <source>
        <strain evidence="1">PD1540</strain>
    </source>
</reference>
<geneLocation type="chloroplast" evidence="1"/>
<dbReference type="InterPro" id="IPR019656">
    <property type="entry name" value="Uncharacterised_Ycf34"/>
</dbReference>
<organism evidence="1">
    <name type="scientific">Kuetzingia canaliculata</name>
    <name type="common">Red alga</name>
    <name type="synonym">Rytiphlaea canaliculata</name>
    <dbReference type="NCBI Taxonomy" id="228262"/>
    <lineage>
        <taxon>Eukaryota</taxon>
        <taxon>Rhodophyta</taxon>
        <taxon>Florideophyceae</taxon>
        <taxon>Rhodymeniophycidae</taxon>
        <taxon>Ceramiales</taxon>
        <taxon>Rhodomelaceae</taxon>
        <taxon>Amansieae</taxon>
        <taxon>Kuetzingia</taxon>
    </lineage>
</organism>
<dbReference type="GeneID" id="33361218"/>
<dbReference type="EMBL" id="MF101449">
    <property type="protein sequence ID" value="ARW67838.1"/>
    <property type="molecule type" value="Genomic_DNA"/>
</dbReference>
<gene>
    <name evidence="1" type="primary">ycf34</name>
</gene>